<dbReference type="PANTHER" id="PTHR31561">
    <property type="entry name" value="3-KETOACYL-COA SYNTHASE"/>
    <property type="match status" value="1"/>
</dbReference>
<dbReference type="GO" id="GO:0016747">
    <property type="term" value="F:acyltransferase activity, transferring groups other than amino-acyl groups"/>
    <property type="evidence" value="ECO:0007669"/>
    <property type="project" value="InterPro"/>
</dbReference>
<evidence type="ECO:0000256" key="1">
    <source>
        <dbReference type="ARBA" id="ARBA00023315"/>
    </source>
</evidence>
<evidence type="ECO:0000313" key="3">
    <source>
        <dbReference type="EMBL" id="GJN00095.1"/>
    </source>
</evidence>
<reference evidence="3" key="2">
    <citation type="submission" date="2021-12" db="EMBL/GenBank/DDBJ databases">
        <title>Resequencing data analysis of finger millet.</title>
        <authorList>
            <person name="Hatakeyama M."/>
            <person name="Aluri S."/>
            <person name="Balachadran M.T."/>
            <person name="Sivarajan S.R."/>
            <person name="Poveda L."/>
            <person name="Shimizu-Inatsugi R."/>
            <person name="Schlapbach R."/>
            <person name="Sreeman S.M."/>
            <person name="Shimizu K.K."/>
        </authorList>
    </citation>
    <scope>NUCLEOTIDE SEQUENCE</scope>
</reference>
<dbReference type="EMBL" id="BQKI01000008">
    <property type="protein sequence ID" value="GJN00095.1"/>
    <property type="molecule type" value="Genomic_DNA"/>
</dbReference>
<gene>
    <name evidence="3" type="primary">ga17252</name>
    <name evidence="3" type="ORF">PR202_ga17252</name>
</gene>
<protein>
    <recommendedName>
        <fullName evidence="2">FAE domain-containing protein</fullName>
    </recommendedName>
</protein>
<dbReference type="AlphaFoldDB" id="A0AAV5CPN2"/>
<accession>A0AAV5CPN2</accession>
<sequence>MAICITEISSFFGGIPFSFCWNLLHHASPSQCISVDYACFRPPPNCRIPKSSLVEHAHHMPSMNDKSVDFMARMLDRSGLSDQTYLPAASHYIPPSRNMNEARSEAEHVIFSTIDDLLAKTCTSPEEIDILITNCTIFNPTPCFVDMIINEYRLRGDIRVMQISGMGCSAGLISVDAAKNLLQLSQGVQMLLWFLQRS</sequence>
<evidence type="ECO:0000313" key="4">
    <source>
        <dbReference type="Proteomes" id="UP001054889"/>
    </source>
</evidence>
<dbReference type="SUPFAM" id="SSF53901">
    <property type="entry name" value="Thiolase-like"/>
    <property type="match status" value="1"/>
</dbReference>
<evidence type="ECO:0000259" key="2">
    <source>
        <dbReference type="Pfam" id="PF08392"/>
    </source>
</evidence>
<dbReference type="InterPro" id="IPR013601">
    <property type="entry name" value="FAE1_typ3_polyketide_synth"/>
</dbReference>
<dbReference type="GO" id="GO:0006633">
    <property type="term" value="P:fatty acid biosynthetic process"/>
    <property type="evidence" value="ECO:0007669"/>
    <property type="project" value="InterPro"/>
</dbReference>
<proteinExistence type="predicted"/>
<dbReference type="GO" id="GO:0016020">
    <property type="term" value="C:membrane"/>
    <property type="evidence" value="ECO:0007669"/>
    <property type="project" value="InterPro"/>
</dbReference>
<name>A0AAV5CPN2_ELECO</name>
<keyword evidence="4" id="KW-1185">Reference proteome</keyword>
<dbReference type="InterPro" id="IPR016039">
    <property type="entry name" value="Thiolase-like"/>
</dbReference>
<dbReference type="InterPro" id="IPR012392">
    <property type="entry name" value="3-ktacl-CoA_syn"/>
</dbReference>
<reference evidence="3" key="1">
    <citation type="journal article" date="2018" name="DNA Res.">
        <title>Multiple hybrid de novo genome assembly of finger millet, an orphan allotetraploid crop.</title>
        <authorList>
            <person name="Hatakeyama M."/>
            <person name="Aluri S."/>
            <person name="Balachadran M.T."/>
            <person name="Sivarajan S.R."/>
            <person name="Patrignani A."/>
            <person name="Gruter S."/>
            <person name="Poveda L."/>
            <person name="Shimizu-Inatsugi R."/>
            <person name="Baeten J."/>
            <person name="Francoijs K.J."/>
            <person name="Nataraja K.N."/>
            <person name="Reddy Y.A.N."/>
            <person name="Phadnis S."/>
            <person name="Ravikumar R.L."/>
            <person name="Schlapbach R."/>
            <person name="Sreeman S.M."/>
            <person name="Shimizu K.K."/>
        </authorList>
    </citation>
    <scope>NUCLEOTIDE SEQUENCE</scope>
</reference>
<keyword evidence="1" id="KW-0012">Acyltransferase</keyword>
<comment type="caution">
    <text evidence="3">The sequence shown here is derived from an EMBL/GenBank/DDBJ whole genome shotgun (WGS) entry which is preliminary data.</text>
</comment>
<dbReference type="Proteomes" id="UP001054889">
    <property type="component" value="Unassembled WGS sequence"/>
</dbReference>
<dbReference type="Pfam" id="PF08392">
    <property type="entry name" value="FAE1_CUT1_RppA"/>
    <property type="match status" value="1"/>
</dbReference>
<organism evidence="3 4">
    <name type="scientific">Eleusine coracana subsp. coracana</name>
    <dbReference type="NCBI Taxonomy" id="191504"/>
    <lineage>
        <taxon>Eukaryota</taxon>
        <taxon>Viridiplantae</taxon>
        <taxon>Streptophyta</taxon>
        <taxon>Embryophyta</taxon>
        <taxon>Tracheophyta</taxon>
        <taxon>Spermatophyta</taxon>
        <taxon>Magnoliopsida</taxon>
        <taxon>Liliopsida</taxon>
        <taxon>Poales</taxon>
        <taxon>Poaceae</taxon>
        <taxon>PACMAD clade</taxon>
        <taxon>Chloridoideae</taxon>
        <taxon>Cynodonteae</taxon>
        <taxon>Eleusininae</taxon>
        <taxon>Eleusine</taxon>
    </lineage>
</organism>
<feature type="domain" description="FAE" evidence="2">
    <location>
        <begin position="31"/>
        <end position="189"/>
    </location>
</feature>
<dbReference type="Gene3D" id="3.40.47.10">
    <property type="match status" value="1"/>
</dbReference>
<keyword evidence="1" id="KW-0808">Transferase</keyword>